<feature type="binding site" evidence="5">
    <location>
        <position position="89"/>
    </location>
    <ligand>
        <name>Mg(2+)</name>
        <dbReference type="ChEBI" id="CHEBI:18420"/>
        <label>1</label>
        <note>catalytic</note>
    </ligand>
</feature>
<evidence type="ECO:0000313" key="7">
    <source>
        <dbReference type="Proteomes" id="UP000198816"/>
    </source>
</evidence>
<evidence type="ECO:0000256" key="1">
    <source>
        <dbReference type="ARBA" id="ARBA00009759"/>
    </source>
</evidence>
<comment type="cofactor">
    <cofactor evidence="5">
        <name>Mg(2+)</name>
        <dbReference type="ChEBI" id="CHEBI:18420"/>
    </cofactor>
</comment>
<protein>
    <submittedName>
        <fullName evidence="6">Myo-inositol-1(Or 4)-monophosphatase</fullName>
    </submittedName>
</protein>
<dbReference type="Proteomes" id="UP000198816">
    <property type="component" value="Unassembled WGS sequence"/>
</dbReference>
<comment type="similarity">
    <text evidence="1">Belongs to the inositol monophosphatase superfamily.</text>
</comment>
<gene>
    <name evidence="6" type="ORF">SAMN05421783_104138</name>
</gene>
<keyword evidence="4 5" id="KW-0460">Magnesium</keyword>
<evidence type="ECO:0000256" key="2">
    <source>
        <dbReference type="ARBA" id="ARBA00022723"/>
    </source>
</evidence>
<sequence>MTPDPNLIGDLLREAAATEIMPRFHSILAERKADGSLVTEADLATQARIVAAIAREFPSTPLLGEEMTAEDQRRLLAEADAGVWILDPLDGTGNYASGFPGFSISLAFVERGQAMLGVIYDPVRDECFSAVRGGGATLNGESIRPFAPGPNLGDCLAMIDMKRLPPERIPALFRPGGFRSQRNLGSVALDWCWLAAGRYQLYLHGGQKLWDYAAGHLIASEAGAASRLYTDRGATEATELDLSPRLAVAASDDALLHRWLDFVGLPMHAT</sequence>
<reference evidence="7" key="1">
    <citation type="submission" date="2016-10" db="EMBL/GenBank/DDBJ databases">
        <authorList>
            <person name="Varghese N."/>
            <person name="Submissions S."/>
        </authorList>
    </citation>
    <scope>NUCLEOTIDE SEQUENCE [LARGE SCALE GENOMIC DNA]</scope>
    <source>
        <strain evidence="7">DSM 217</strain>
    </source>
</reference>
<dbReference type="CDD" id="cd01637">
    <property type="entry name" value="IMPase_like"/>
    <property type="match status" value="1"/>
</dbReference>
<dbReference type="GO" id="GO:0006020">
    <property type="term" value="P:inositol metabolic process"/>
    <property type="evidence" value="ECO:0007669"/>
    <property type="project" value="TreeGrafter"/>
</dbReference>
<dbReference type="Gene3D" id="3.30.540.10">
    <property type="entry name" value="Fructose-1,6-Bisphosphatase, subunit A, domain 1"/>
    <property type="match status" value="1"/>
</dbReference>
<feature type="binding site" evidence="5">
    <location>
        <position position="65"/>
    </location>
    <ligand>
        <name>Mg(2+)</name>
        <dbReference type="ChEBI" id="CHEBI:18420"/>
        <label>1</label>
        <note>catalytic</note>
    </ligand>
</feature>
<dbReference type="RefSeq" id="WP_093029278.1">
    <property type="nucleotide sequence ID" value="NZ_FNNZ01000004.1"/>
</dbReference>
<dbReference type="Gene3D" id="3.40.190.80">
    <property type="match status" value="1"/>
</dbReference>
<keyword evidence="3" id="KW-0378">Hydrolase</keyword>
<keyword evidence="2 5" id="KW-0479">Metal-binding</keyword>
<dbReference type="SUPFAM" id="SSF56655">
    <property type="entry name" value="Carbohydrate phosphatase"/>
    <property type="match status" value="1"/>
</dbReference>
<evidence type="ECO:0000256" key="5">
    <source>
        <dbReference type="PIRSR" id="PIRSR600760-2"/>
    </source>
</evidence>
<dbReference type="PANTHER" id="PTHR20854:SF4">
    <property type="entry name" value="INOSITOL-1-MONOPHOSPHATASE-RELATED"/>
    <property type="match status" value="1"/>
</dbReference>
<keyword evidence="7" id="KW-1185">Reference proteome</keyword>
<dbReference type="EMBL" id="FNNZ01000004">
    <property type="protein sequence ID" value="SDW46666.1"/>
    <property type="molecule type" value="Genomic_DNA"/>
</dbReference>
<dbReference type="PROSITE" id="PS00630">
    <property type="entry name" value="IMP_2"/>
    <property type="match status" value="1"/>
</dbReference>
<proteinExistence type="inferred from homology"/>
<dbReference type="Pfam" id="PF00459">
    <property type="entry name" value="Inositol_P"/>
    <property type="match status" value="1"/>
</dbReference>
<feature type="binding site" evidence="5">
    <location>
        <position position="87"/>
    </location>
    <ligand>
        <name>Mg(2+)</name>
        <dbReference type="ChEBI" id="CHEBI:18420"/>
        <label>1</label>
        <note>catalytic</note>
    </ligand>
</feature>
<dbReference type="InterPro" id="IPR000760">
    <property type="entry name" value="Inositol_monophosphatase-like"/>
</dbReference>
<dbReference type="PROSITE" id="PS00629">
    <property type="entry name" value="IMP_1"/>
    <property type="match status" value="1"/>
</dbReference>
<dbReference type="GO" id="GO:0007165">
    <property type="term" value="P:signal transduction"/>
    <property type="evidence" value="ECO:0007669"/>
    <property type="project" value="TreeGrafter"/>
</dbReference>
<dbReference type="GO" id="GO:0046872">
    <property type="term" value="F:metal ion binding"/>
    <property type="evidence" value="ECO:0007669"/>
    <property type="project" value="UniProtKB-KW"/>
</dbReference>
<dbReference type="AlphaFoldDB" id="A0A1H2TRX1"/>
<evidence type="ECO:0000313" key="6">
    <source>
        <dbReference type="EMBL" id="SDW46666.1"/>
    </source>
</evidence>
<organism evidence="6 7">
    <name type="scientific">Thiocapsa roseopersicina</name>
    <dbReference type="NCBI Taxonomy" id="1058"/>
    <lineage>
        <taxon>Bacteria</taxon>
        <taxon>Pseudomonadati</taxon>
        <taxon>Pseudomonadota</taxon>
        <taxon>Gammaproteobacteria</taxon>
        <taxon>Chromatiales</taxon>
        <taxon>Chromatiaceae</taxon>
        <taxon>Thiocapsa</taxon>
    </lineage>
</organism>
<feature type="binding site" evidence="5">
    <location>
        <position position="90"/>
    </location>
    <ligand>
        <name>Mg(2+)</name>
        <dbReference type="ChEBI" id="CHEBI:18420"/>
        <label>2</label>
    </ligand>
</feature>
<name>A0A1H2TRX1_THIRO</name>
<dbReference type="InterPro" id="IPR020583">
    <property type="entry name" value="Inositol_monoP_metal-BS"/>
</dbReference>
<accession>A0A1H2TRX1</accession>
<evidence type="ECO:0000256" key="4">
    <source>
        <dbReference type="ARBA" id="ARBA00022842"/>
    </source>
</evidence>
<feature type="binding site" evidence="5">
    <location>
        <position position="211"/>
    </location>
    <ligand>
        <name>Mg(2+)</name>
        <dbReference type="ChEBI" id="CHEBI:18420"/>
        <label>1</label>
        <note>catalytic</note>
    </ligand>
</feature>
<dbReference type="PANTHER" id="PTHR20854">
    <property type="entry name" value="INOSITOL MONOPHOSPHATASE"/>
    <property type="match status" value="1"/>
</dbReference>
<dbReference type="GO" id="GO:0008934">
    <property type="term" value="F:inositol monophosphate 1-phosphatase activity"/>
    <property type="evidence" value="ECO:0007669"/>
    <property type="project" value="TreeGrafter"/>
</dbReference>
<dbReference type="STRING" id="1058.SAMN05421783_104138"/>
<evidence type="ECO:0000256" key="3">
    <source>
        <dbReference type="ARBA" id="ARBA00022801"/>
    </source>
</evidence>
<dbReference type="OrthoDB" id="9785695at2"/>
<dbReference type="InterPro" id="IPR020550">
    <property type="entry name" value="Inositol_monophosphatase_CS"/>
</dbReference>
<dbReference type="GO" id="GO:0046854">
    <property type="term" value="P:phosphatidylinositol phosphate biosynthetic process"/>
    <property type="evidence" value="ECO:0007669"/>
    <property type="project" value="InterPro"/>
</dbReference>
<dbReference type="PRINTS" id="PR00377">
    <property type="entry name" value="IMPHPHTASES"/>
</dbReference>